<dbReference type="Pfam" id="PF09531">
    <property type="entry name" value="Ndc1_Nup"/>
    <property type="match status" value="1"/>
</dbReference>
<evidence type="ECO:0000256" key="13">
    <source>
        <dbReference type="SAM" id="MobiDB-lite"/>
    </source>
</evidence>
<evidence type="ECO:0000313" key="15">
    <source>
        <dbReference type="EMBL" id="KAK8858480.1"/>
    </source>
</evidence>
<accession>A0AAW0YZQ4</accession>
<feature type="transmembrane region" description="Helical" evidence="14">
    <location>
        <begin position="53"/>
        <end position="72"/>
    </location>
</feature>
<keyword evidence="6" id="KW-0509">mRNA transport</keyword>
<dbReference type="PANTHER" id="PTHR13269">
    <property type="entry name" value="NUCLEOPORIN NDC1"/>
    <property type="match status" value="1"/>
</dbReference>
<keyword evidence="16" id="KW-1185">Reference proteome</keyword>
<evidence type="ECO:0000256" key="4">
    <source>
        <dbReference type="ARBA" id="ARBA00022448"/>
    </source>
</evidence>
<protein>
    <recommendedName>
        <fullName evidence="17">Nucleoporin NDC1</fullName>
    </recommendedName>
</protein>
<dbReference type="RefSeq" id="XP_066803321.1">
    <property type="nucleotide sequence ID" value="XM_066945820.1"/>
</dbReference>
<keyword evidence="12" id="KW-0539">Nucleus</keyword>
<name>A0AAW0YZQ4_9TREE</name>
<evidence type="ECO:0008006" key="17">
    <source>
        <dbReference type="Google" id="ProtNLM"/>
    </source>
</evidence>
<organism evidence="15 16">
    <name type="scientific">Kwoniella newhampshirensis</name>
    <dbReference type="NCBI Taxonomy" id="1651941"/>
    <lineage>
        <taxon>Eukaryota</taxon>
        <taxon>Fungi</taxon>
        <taxon>Dikarya</taxon>
        <taxon>Basidiomycota</taxon>
        <taxon>Agaricomycotina</taxon>
        <taxon>Tremellomycetes</taxon>
        <taxon>Tremellales</taxon>
        <taxon>Cryptococcaceae</taxon>
        <taxon>Kwoniella</taxon>
    </lineage>
</organism>
<evidence type="ECO:0000256" key="12">
    <source>
        <dbReference type="ARBA" id="ARBA00023242"/>
    </source>
</evidence>
<feature type="transmembrane region" description="Helical" evidence="14">
    <location>
        <begin position="79"/>
        <end position="101"/>
    </location>
</feature>
<keyword evidence="9" id="KW-0811">Translocation</keyword>
<evidence type="ECO:0000256" key="8">
    <source>
        <dbReference type="ARBA" id="ARBA00022989"/>
    </source>
</evidence>
<keyword evidence="11 14" id="KW-0472">Membrane</keyword>
<keyword evidence="8 14" id="KW-1133">Transmembrane helix</keyword>
<keyword evidence="4" id="KW-0813">Transport</keyword>
<sequence>MSSVQLRPVPPRSNGPGLSSSSSNATSPKTPLSPLMKIERQYRKFLAKRYMSFIWRVGVWTSGVLCTFVFLIKGFSTELYSTLPFTILLSVPVFISLAFLLRVRKSYITQPYRPSPQHSLPKLLVTSLWNERAVTLLFSYAIFSLAISNVWLTLVGEGQRLFSPTARHPWQLNERRVVLCASNLGLFLLLAARDILQDRLNPVWPVKKIPFARAVQSALFDDITMSNFLSETGTFGLTMGWSFITPFVYRLLLRGWVWRWVDFRLWAIFLRPFLGSFARPSIRAPGAWSLLPQLAVLNLVALVVLQLPTKALMAYVTQPIHFEDFYKKSPLNQERYLIMALRSQNPYYLQFTLMELLRNVHVPLRRKALFDDISKSPTLTTELWQELLLQLGRVHSTLVSRGAPSSTAARPAASRPSAPDPRAIPIRQGEIFRPLTKQRSTFGLKAVLDGPIRTAPPESVVKASQVGAMAVKRVEEVQGQVMGRIEATPVGGAIVSEAAGLKKSAHDWAGKEWAKRNIQLALGDMLIAQRIIEVITTLAVASIDEDTYGHVQQVLPATLEAIVRFRSAIIGLENQLVGQARLLGSAQGGAVGEVQAELGAARAVCEKVIRRIGERFGESLEAFRFPPPIAHSLGDICKAA</sequence>
<dbReference type="InterPro" id="IPR019049">
    <property type="entry name" value="Nucleoporin_prot_Ndc1/Nup"/>
</dbReference>
<dbReference type="GO" id="GO:0015031">
    <property type="term" value="P:protein transport"/>
    <property type="evidence" value="ECO:0007669"/>
    <property type="project" value="UniProtKB-KW"/>
</dbReference>
<evidence type="ECO:0000256" key="10">
    <source>
        <dbReference type="ARBA" id="ARBA00023132"/>
    </source>
</evidence>
<dbReference type="GO" id="GO:0051028">
    <property type="term" value="P:mRNA transport"/>
    <property type="evidence" value="ECO:0007669"/>
    <property type="project" value="UniProtKB-KW"/>
</dbReference>
<dbReference type="AlphaFoldDB" id="A0AAW0YZQ4"/>
<evidence type="ECO:0000256" key="9">
    <source>
        <dbReference type="ARBA" id="ARBA00023010"/>
    </source>
</evidence>
<dbReference type="PANTHER" id="PTHR13269:SF6">
    <property type="entry name" value="NUCLEOPORIN NDC1"/>
    <property type="match status" value="1"/>
</dbReference>
<reference evidence="15 16" key="1">
    <citation type="journal article" date="2024" name="bioRxiv">
        <title>Comparative genomics of Cryptococcus and Kwoniella reveals pathogenesis evolution and contrasting karyotype dynamics via intercentromeric recombination or chromosome fusion.</title>
        <authorList>
            <person name="Coelho M.A."/>
            <person name="David-Palma M."/>
            <person name="Shea T."/>
            <person name="Bowers K."/>
            <person name="McGinley-Smith S."/>
            <person name="Mohammad A.W."/>
            <person name="Gnirke A."/>
            <person name="Yurkov A.M."/>
            <person name="Nowrousian M."/>
            <person name="Sun S."/>
            <person name="Cuomo C.A."/>
            <person name="Heitman J."/>
        </authorList>
    </citation>
    <scope>NUCLEOTIDE SEQUENCE [LARGE SCALE GENOMIC DNA]</scope>
    <source>
        <strain evidence="15 16">CBS 13917</strain>
    </source>
</reference>
<keyword evidence="7" id="KW-0653">Protein transport</keyword>
<dbReference type="KEGG" id="kne:92179965"/>
<dbReference type="GO" id="GO:0005816">
    <property type="term" value="C:spindle pole body"/>
    <property type="evidence" value="ECO:0007669"/>
    <property type="project" value="TreeGrafter"/>
</dbReference>
<evidence type="ECO:0000256" key="11">
    <source>
        <dbReference type="ARBA" id="ARBA00023136"/>
    </source>
</evidence>
<evidence type="ECO:0000256" key="6">
    <source>
        <dbReference type="ARBA" id="ARBA00022816"/>
    </source>
</evidence>
<comment type="similarity">
    <text evidence="3">Belongs to the NDC1 family.</text>
</comment>
<dbReference type="EMBL" id="JBCAWK010000005">
    <property type="protein sequence ID" value="KAK8858480.1"/>
    <property type="molecule type" value="Genomic_DNA"/>
</dbReference>
<comment type="caution">
    <text evidence="15">The sequence shown here is derived from an EMBL/GenBank/DDBJ whole genome shotgun (WGS) entry which is preliminary data.</text>
</comment>
<feature type="compositionally biased region" description="Low complexity" evidence="13">
    <location>
        <begin position="14"/>
        <end position="30"/>
    </location>
</feature>
<evidence type="ECO:0000256" key="14">
    <source>
        <dbReference type="SAM" id="Phobius"/>
    </source>
</evidence>
<dbReference type="GO" id="GO:0006999">
    <property type="term" value="P:nuclear pore organization"/>
    <property type="evidence" value="ECO:0007669"/>
    <property type="project" value="TreeGrafter"/>
</dbReference>
<evidence type="ECO:0000256" key="1">
    <source>
        <dbReference type="ARBA" id="ARBA00004232"/>
    </source>
</evidence>
<keyword evidence="10" id="KW-0906">Nuclear pore complex</keyword>
<dbReference type="GO" id="GO:0031965">
    <property type="term" value="C:nuclear membrane"/>
    <property type="evidence" value="ECO:0007669"/>
    <property type="project" value="UniProtKB-SubCell"/>
</dbReference>
<dbReference type="GO" id="GO:0070762">
    <property type="term" value="C:nuclear pore transmembrane ring"/>
    <property type="evidence" value="ECO:0007669"/>
    <property type="project" value="TreeGrafter"/>
</dbReference>
<evidence type="ECO:0000256" key="7">
    <source>
        <dbReference type="ARBA" id="ARBA00022927"/>
    </source>
</evidence>
<feature type="region of interest" description="Disordered" evidence="13">
    <location>
        <begin position="402"/>
        <end position="423"/>
    </location>
</feature>
<dbReference type="GO" id="GO:0030674">
    <property type="term" value="F:protein-macromolecule adaptor activity"/>
    <property type="evidence" value="ECO:0007669"/>
    <property type="project" value="TreeGrafter"/>
</dbReference>
<gene>
    <name evidence="15" type="ORF">IAR55_002707</name>
</gene>
<keyword evidence="5 14" id="KW-0812">Transmembrane</keyword>
<dbReference type="GeneID" id="92179965"/>
<evidence type="ECO:0000256" key="2">
    <source>
        <dbReference type="ARBA" id="ARBA00004567"/>
    </source>
</evidence>
<dbReference type="GO" id="GO:0070631">
    <property type="term" value="P:spindle pole body localization"/>
    <property type="evidence" value="ECO:0007669"/>
    <property type="project" value="TreeGrafter"/>
</dbReference>
<proteinExistence type="inferred from homology"/>
<evidence type="ECO:0000256" key="3">
    <source>
        <dbReference type="ARBA" id="ARBA00005760"/>
    </source>
</evidence>
<evidence type="ECO:0000313" key="16">
    <source>
        <dbReference type="Proteomes" id="UP001388673"/>
    </source>
</evidence>
<comment type="subcellular location">
    <subcellularLocation>
        <location evidence="1">Nucleus membrane</location>
        <topology evidence="1">Multi-pass membrane protein</topology>
    </subcellularLocation>
    <subcellularLocation>
        <location evidence="2">Nucleus</location>
        <location evidence="2">Nuclear pore complex</location>
    </subcellularLocation>
</comment>
<feature type="transmembrane region" description="Helical" evidence="14">
    <location>
        <begin position="133"/>
        <end position="156"/>
    </location>
</feature>
<evidence type="ECO:0000256" key="5">
    <source>
        <dbReference type="ARBA" id="ARBA00022692"/>
    </source>
</evidence>
<feature type="region of interest" description="Disordered" evidence="13">
    <location>
        <begin position="1"/>
        <end position="32"/>
    </location>
</feature>
<dbReference type="Proteomes" id="UP001388673">
    <property type="component" value="Unassembled WGS sequence"/>
</dbReference>